<evidence type="ECO:0000259" key="1">
    <source>
        <dbReference type="PROSITE" id="PS51459"/>
    </source>
</evidence>
<reference evidence="2 3" key="1">
    <citation type="journal article" date="2021" name="Microorganisms">
        <title>Acidisoma silvae sp. nov. and Acidisomacellulosilytica sp. nov., Two Acidophilic Bacteria Isolated from Decaying Wood, Hydrolyzing Cellulose and Producing Poly-3-hydroxybutyrate.</title>
        <authorList>
            <person name="Mieszkin S."/>
            <person name="Pouder E."/>
            <person name="Uroz S."/>
            <person name="Simon-Colin C."/>
            <person name="Alain K."/>
        </authorList>
    </citation>
    <scope>NUCLEOTIDE SEQUENCE [LARGE SCALE GENOMIC DNA]</scope>
    <source>
        <strain evidence="2 3">HW T5.17</strain>
    </source>
</reference>
<evidence type="ECO:0000313" key="3">
    <source>
        <dbReference type="Proteomes" id="UP000721844"/>
    </source>
</evidence>
<dbReference type="PROSITE" id="PS51459">
    <property type="entry name" value="FIDO"/>
    <property type="match status" value="1"/>
</dbReference>
<keyword evidence="3" id="KW-1185">Reference proteome</keyword>
<dbReference type="PANTHER" id="PTHR13504">
    <property type="entry name" value="FIDO DOMAIN-CONTAINING PROTEIN DDB_G0283145"/>
    <property type="match status" value="1"/>
</dbReference>
<dbReference type="AlphaFoldDB" id="A0A963Z4N2"/>
<sequence length="401" mass="44595">MRVADLSLPQRRYTVPAAGYPDLIALVPPSLPDRLDITGVMNLVESATFSLGTYASELHDPATFQTHLDLLFCREVSISGQVNLADVSLTDVLVERFAPQDSSQTRGNLKLPIAFRNALDHAVRLARQQGRDVFTLDNLLKIHAICAQGLADLAPAGEFRTKQTWIKGHRIKMARVVPPPPDYIQKCMGELIAFLAPGPGRTASMPIVIRIALVAAQVKAIQPFNILGSDLLMRILIPMMAAAEGMPPILVSNFLHRYHQAYFDALFDQQLSGNWANWLEFFLDGYRESIKEMMAITSGLRRLRQSWAEQTQDMRSDSAAHRIINTLLNCPVFTVQTVQRDHSMSFQTANNAISALTERGIIRPLHDNRRNRTFIAPGVVAVLEEDLSAHNADIGDRRVSA</sequence>
<organism evidence="2 3">
    <name type="scientific">Acidisoma cellulosilyticum</name>
    <dbReference type="NCBI Taxonomy" id="2802395"/>
    <lineage>
        <taxon>Bacteria</taxon>
        <taxon>Pseudomonadati</taxon>
        <taxon>Pseudomonadota</taxon>
        <taxon>Alphaproteobacteria</taxon>
        <taxon>Acetobacterales</taxon>
        <taxon>Acidocellaceae</taxon>
        <taxon>Acidisoma</taxon>
    </lineage>
</organism>
<accession>A0A963Z4N2</accession>
<dbReference type="RefSeq" id="WP_227309338.1">
    <property type="nucleotide sequence ID" value="NZ_JAESVA010000008.1"/>
</dbReference>
<dbReference type="InterPro" id="IPR040198">
    <property type="entry name" value="Fido_containing"/>
</dbReference>
<dbReference type="EMBL" id="JAESVA010000008">
    <property type="protein sequence ID" value="MCB8882688.1"/>
    <property type="molecule type" value="Genomic_DNA"/>
</dbReference>
<feature type="domain" description="Fido" evidence="1">
    <location>
        <begin position="134"/>
        <end position="284"/>
    </location>
</feature>
<protein>
    <submittedName>
        <fullName evidence="2">Fic family protein</fullName>
    </submittedName>
</protein>
<dbReference type="InterPro" id="IPR036597">
    <property type="entry name" value="Fido-like_dom_sf"/>
</dbReference>
<name>A0A963Z4N2_9PROT</name>
<dbReference type="Gene3D" id="1.10.3290.10">
    <property type="entry name" value="Fido-like domain"/>
    <property type="match status" value="1"/>
</dbReference>
<evidence type="ECO:0000313" key="2">
    <source>
        <dbReference type="EMBL" id="MCB8882688.1"/>
    </source>
</evidence>
<dbReference type="Proteomes" id="UP000721844">
    <property type="component" value="Unassembled WGS sequence"/>
</dbReference>
<proteinExistence type="predicted"/>
<dbReference type="SUPFAM" id="SSF140931">
    <property type="entry name" value="Fic-like"/>
    <property type="match status" value="1"/>
</dbReference>
<comment type="caution">
    <text evidence="2">The sequence shown here is derived from an EMBL/GenBank/DDBJ whole genome shotgun (WGS) entry which is preliminary data.</text>
</comment>
<dbReference type="PANTHER" id="PTHR13504:SF38">
    <property type="entry name" value="FIDO DOMAIN-CONTAINING PROTEIN"/>
    <property type="match status" value="1"/>
</dbReference>
<gene>
    <name evidence="2" type="ORF">ACELLULO517_20760</name>
</gene>
<dbReference type="Pfam" id="PF02661">
    <property type="entry name" value="Fic"/>
    <property type="match status" value="1"/>
</dbReference>
<dbReference type="InterPro" id="IPR003812">
    <property type="entry name" value="Fido"/>
</dbReference>